<sequence length="586" mass="66572">MKKISLLVLLALSIIGFEPVYSQKQLNHPSRFHKSEDGKLYVNRNQPMYLYLSSSPQVGGEMERLESESSARYANPFYFDSDGYNSIRTPWRVDTITKQVVYPLEDVIFEVYADGTPPKTNVRFNNAQKFTHDGKTYYGSGLTIDLTAKDATSGVSQTLYSLNGESYKPYNGPILMNKEGEFYLRFYSVDNVGNIEDVSIEHFFVDITPPVGTWTLEGDVYENMASANSKIIILGTDNLSGVNEIRFQINDKPIKVYNSGISLKDLPSNNYTLNYWIEDNVGNIFEGSDGNVEVVQTFTVDRSPPRTFASVIGDHHQGDILYISDRSKIELDANDTISGVRNIIYGFNNSRILNEIYIDPISPLNSNGNQTIYFQAFDMVANRSVVEEFSFYLDIEPPLTYIDFSGPQFFTRDTLFINKNTSINLISKDNASGVQSTEYKVNGADFVKGYQFQLKNSGIHSIEFRSTDMVNNQEQTKKSFVYVDNEPPEIHVNFSIQAIREELIDDDLLKIYPPYVRMYIGATDKHCGTENIYFSINGGERIKYEGINSPAARELFTEEKIYNVLVYANDKLGNETTKEIRFKISN</sequence>
<evidence type="ECO:0000313" key="1">
    <source>
        <dbReference type="EMBL" id="TCO01022.1"/>
    </source>
</evidence>
<comment type="caution">
    <text evidence="1">The sequence shown here is derived from an EMBL/GenBank/DDBJ whole genome shotgun (WGS) entry which is preliminary data.</text>
</comment>
<dbReference type="EMBL" id="SLWK01000034">
    <property type="protein sequence ID" value="TCO01022.1"/>
    <property type="molecule type" value="Genomic_DNA"/>
</dbReference>
<name>A0A4R2G112_9BACT</name>
<keyword evidence="2" id="KW-1185">Reference proteome</keyword>
<gene>
    <name evidence="1" type="ORF">EV194_1341</name>
</gene>
<dbReference type="AlphaFoldDB" id="A0A4R2G112"/>
<dbReference type="RefSeq" id="WP_132435683.1">
    <property type="nucleotide sequence ID" value="NZ_SLWK01000034.1"/>
</dbReference>
<dbReference type="InterPro" id="IPR058094">
    <property type="entry name" value="Ig-like_OmpL47-like"/>
</dbReference>
<protein>
    <recommendedName>
        <fullName evidence="3">Ig-like domain-containing protein</fullName>
    </recommendedName>
</protein>
<evidence type="ECO:0000313" key="2">
    <source>
        <dbReference type="Proteomes" id="UP000295221"/>
    </source>
</evidence>
<proteinExistence type="predicted"/>
<reference evidence="1 2" key="1">
    <citation type="submission" date="2019-03" db="EMBL/GenBank/DDBJ databases">
        <title>Genomic Encyclopedia of Type Strains, Phase IV (KMG-IV): sequencing the most valuable type-strain genomes for metagenomic binning, comparative biology and taxonomic classification.</title>
        <authorList>
            <person name="Goeker M."/>
        </authorList>
    </citation>
    <scope>NUCLEOTIDE SEQUENCE [LARGE SCALE GENOMIC DNA]</scope>
    <source>
        <strain evidence="1 2">DSM 24179</strain>
    </source>
</reference>
<dbReference type="NCBIfam" id="NF047446">
    <property type="entry name" value="barrel_OmpL47"/>
    <property type="match status" value="2"/>
</dbReference>
<evidence type="ECO:0008006" key="3">
    <source>
        <dbReference type="Google" id="ProtNLM"/>
    </source>
</evidence>
<dbReference type="Gene3D" id="3.30.1920.20">
    <property type="match status" value="3"/>
</dbReference>
<organism evidence="1 2">
    <name type="scientific">Natronoflexus pectinivorans</name>
    <dbReference type="NCBI Taxonomy" id="682526"/>
    <lineage>
        <taxon>Bacteria</taxon>
        <taxon>Pseudomonadati</taxon>
        <taxon>Bacteroidota</taxon>
        <taxon>Bacteroidia</taxon>
        <taxon>Marinilabiliales</taxon>
        <taxon>Marinilabiliaceae</taxon>
        <taxon>Natronoflexus</taxon>
    </lineage>
</organism>
<dbReference type="OrthoDB" id="1111884at2"/>
<accession>A0A4R2G112</accession>
<dbReference type="Proteomes" id="UP000295221">
    <property type="component" value="Unassembled WGS sequence"/>
</dbReference>